<evidence type="ECO:0000256" key="5">
    <source>
        <dbReference type="ARBA" id="ARBA00022833"/>
    </source>
</evidence>
<keyword evidence="4" id="KW-0833">Ubl conjugation pathway</keyword>
<accession>A0ABQ9EJD6</accession>
<dbReference type="PANTHER" id="PTHR22770">
    <property type="entry name" value="UBIQUITIN CONJUGATING ENZYME 7 INTERACTING PROTEIN-RELATED"/>
    <property type="match status" value="1"/>
</dbReference>
<keyword evidence="3 6" id="KW-0863">Zinc-finger</keyword>
<evidence type="ECO:0000256" key="4">
    <source>
        <dbReference type="ARBA" id="ARBA00022786"/>
    </source>
</evidence>
<feature type="compositionally biased region" description="Polar residues" evidence="7">
    <location>
        <begin position="536"/>
        <end position="555"/>
    </location>
</feature>
<dbReference type="Gene3D" id="2.30.30.380">
    <property type="entry name" value="Zn-finger domain of Sec23/24"/>
    <property type="match status" value="1"/>
</dbReference>
<evidence type="ECO:0000256" key="3">
    <source>
        <dbReference type="ARBA" id="ARBA00022771"/>
    </source>
</evidence>
<dbReference type="InterPro" id="IPR036443">
    <property type="entry name" value="Znf_RanBP2_sf"/>
</dbReference>
<evidence type="ECO:0000256" key="1">
    <source>
        <dbReference type="ARBA" id="ARBA00004906"/>
    </source>
</evidence>
<evidence type="ECO:0000256" key="2">
    <source>
        <dbReference type="ARBA" id="ARBA00022723"/>
    </source>
</evidence>
<feature type="region of interest" description="Disordered" evidence="7">
    <location>
        <begin position="663"/>
        <end position="686"/>
    </location>
</feature>
<dbReference type="InterPro" id="IPR029071">
    <property type="entry name" value="Ubiquitin-like_domsf"/>
</dbReference>
<feature type="compositionally biased region" description="Low complexity" evidence="7">
    <location>
        <begin position="458"/>
        <end position="477"/>
    </location>
</feature>
<feature type="compositionally biased region" description="Basic and acidic residues" evidence="7">
    <location>
        <begin position="663"/>
        <end position="672"/>
    </location>
</feature>
<comment type="pathway">
    <text evidence="1">Protein modification; protein ubiquitination.</text>
</comment>
<feature type="region of interest" description="Disordered" evidence="7">
    <location>
        <begin position="615"/>
        <end position="637"/>
    </location>
</feature>
<feature type="compositionally biased region" description="Polar residues" evidence="7">
    <location>
        <begin position="498"/>
        <end position="527"/>
    </location>
</feature>
<keyword evidence="10" id="KW-1185">Reference proteome</keyword>
<evidence type="ECO:0000256" key="7">
    <source>
        <dbReference type="SAM" id="MobiDB-lite"/>
    </source>
</evidence>
<keyword evidence="5" id="KW-0862">Zinc</keyword>
<dbReference type="SUPFAM" id="SSF90209">
    <property type="entry name" value="Ran binding protein zinc finger-like"/>
    <property type="match status" value="1"/>
</dbReference>
<dbReference type="EMBL" id="JARBDR010000917">
    <property type="protein sequence ID" value="KAJ8303510.1"/>
    <property type="molecule type" value="Genomic_DNA"/>
</dbReference>
<reference evidence="9 10" key="1">
    <citation type="submission" date="2022-12" db="EMBL/GenBank/DDBJ databases">
        <title>Chromosome-level genome of Tegillarca granosa.</title>
        <authorList>
            <person name="Kim J."/>
        </authorList>
    </citation>
    <scope>NUCLEOTIDE SEQUENCE [LARGE SCALE GENOMIC DNA]</scope>
    <source>
        <strain evidence="9">Teg-2019</strain>
        <tissue evidence="9">Adductor muscle</tissue>
    </source>
</reference>
<gene>
    <name evidence="9" type="ORF">KUTeg_019906</name>
</gene>
<feature type="region of interest" description="Disordered" evidence="7">
    <location>
        <begin position="704"/>
        <end position="723"/>
    </location>
</feature>
<protein>
    <recommendedName>
        <fullName evidence="8">RanBP2-type domain-containing protein</fullName>
    </recommendedName>
</protein>
<dbReference type="Gene3D" id="3.10.20.90">
    <property type="entry name" value="Phosphatidylinositol 3-kinase Catalytic Subunit, Chain A, domain 1"/>
    <property type="match status" value="1"/>
</dbReference>
<dbReference type="PANTHER" id="PTHR22770:SF13">
    <property type="entry name" value="RING-TYPE DOMAIN-CONTAINING PROTEIN"/>
    <property type="match status" value="1"/>
</dbReference>
<proteinExistence type="predicted"/>
<keyword evidence="2" id="KW-0479">Metal-binding</keyword>
<feature type="region of interest" description="Disordered" evidence="7">
    <location>
        <begin position="453"/>
        <end position="561"/>
    </location>
</feature>
<dbReference type="InterPro" id="IPR001876">
    <property type="entry name" value="Znf_RanBP2"/>
</dbReference>
<feature type="domain" description="RanBP2-type" evidence="8">
    <location>
        <begin position="557"/>
        <end position="589"/>
    </location>
</feature>
<evidence type="ECO:0000313" key="9">
    <source>
        <dbReference type="EMBL" id="KAJ8303510.1"/>
    </source>
</evidence>
<dbReference type="SUPFAM" id="SSF54236">
    <property type="entry name" value="Ubiquitin-like"/>
    <property type="match status" value="1"/>
</dbReference>
<comment type="caution">
    <text evidence="9">The sequence shown here is derived from an EMBL/GenBank/DDBJ whole genome shotgun (WGS) entry which is preliminary data.</text>
</comment>
<organism evidence="9 10">
    <name type="scientific">Tegillarca granosa</name>
    <name type="common">Malaysian cockle</name>
    <name type="synonym">Anadara granosa</name>
    <dbReference type="NCBI Taxonomy" id="220873"/>
    <lineage>
        <taxon>Eukaryota</taxon>
        <taxon>Metazoa</taxon>
        <taxon>Spiralia</taxon>
        <taxon>Lophotrochozoa</taxon>
        <taxon>Mollusca</taxon>
        <taxon>Bivalvia</taxon>
        <taxon>Autobranchia</taxon>
        <taxon>Pteriomorphia</taxon>
        <taxon>Arcoida</taxon>
        <taxon>Arcoidea</taxon>
        <taxon>Arcidae</taxon>
        <taxon>Tegillarca</taxon>
    </lineage>
</organism>
<dbReference type="Pfam" id="PF00641">
    <property type="entry name" value="Zn_ribbon_RanBP"/>
    <property type="match status" value="1"/>
</dbReference>
<dbReference type="InterPro" id="IPR051628">
    <property type="entry name" value="LUBAC_E3_Ligases"/>
</dbReference>
<evidence type="ECO:0000256" key="6">
    <source>
        <dbReference type="PROSITE-ProRule" id="PRU00322"/>
    </source>
</evidence>
<dbReference type="Proteomes" id="UP001217089">
    <property type="component" value="Unassembled WGS sequence"/>
</dbReference>
<dbReference type="PROSITE" id="PS01358">
    <property type="entry name" value="ZF_RANBP2_1"/>
    <property type="match status" value="1"/>
</dbReference>
<dbReference type="SMART" id="SM00547">
    <property type="entry name" value="ZnF_RBZ"/>
    <property type="match status" value="1"/>
</dbReference>
<feature type="compositionally biased region" description="Basic and acidic residues" evidence="7">
    <location>
        <begin position="212"/>
        <end position="226"/>
    </location>
</feature>
<dbReference type="PROSITE" id="PS50199">
    <property type="entry name" value="ZF_RANBP2_2"/>
    <property type="match status" value="1"/>
</dbReference>
<name>A0ABQ9EJD6_TEGGR</name>
<feature type="region of interest" description="Disordered" evidence="7">
    <location>
        <begin position="212"/>
        <end position="233"/>
    </location>
</feature>
<sequence>MATADGHICLSGELDQFMLAACRCEILFPEPKIPGTLVSSPPKKSGVFSRFRKSKKIVDNKENFSNLYSIGKCYLNLLKLFDKGIKIIETDSEKSVTLKFELNNWINGELDYVIKDPLWHEVTLNSGAIRRPFVLHFEAGSEFDAFYKQLKEVFKELEYSKSKNTDLTETYSLVAFKCKTENSVKKSNIYTSLPDLHHNNKQIDTEKCIGDKLSTEPSENKQDNSEAQKSPVSVPVPFTPALFKSPLSENNDKKVFTFDEPVTEKYQKNLCTTSSSLQSPPSLNTLLNNITSSKCIENRDLKSSVISSQSDYMTMIMEKADSEHWKKIGHLLATAICSGEKQHAQEYAALLAEHKIKVSVEVDTSALISEPKDAEIRLKMFMKHKFPVEVQRWIIGQRIPKDNETLRHCNVKTTGTVVYLYLVSAKSVGLNREEVESRHAQQILPQDYIQMTMGQPYSPQTPQSNISSSSQQGNSRSRSMHSPGGASTLQQGKGLPMQRQQQIPLQKGQSIPNIPVQGQGQNQTGQRVPQVHSDPNVGTHQQRLQGKQPAKATSSPREESEIGWQCPACTYINLPTRPGCEICSGDRPKSYVIPKDYQLREEEKARIKQELEMEHQVQQVAKTRRPEETTDEDVLGDMNEGDLDALLRFNDAMQIAAHEHFDDYGRPQGQEHAEDEVPPPLRDNYMASDNIQTDQRQLENLRFPLDIPHSGQPKFNNFSDEEN</sequence>
<evidence type="ECO:0000313" key="10">
    <source>
        <dbReference type="Proteomes" id="UP001217089"/>
    </source>
</evidence>
<feature type="compositionally biased region" description="Polar residues" evidence="7">
    <location>
        <begin position="713"/>
        <end position="723"/>
    </location>
</feature>
<evidence type="ECO:0000259" key="8">
    <source>
        <dbReference type="PROSITE" id="PS50199"/>
    </source>
</evidence>